<dbReference type="GO" id="GO:0005507">
    <property type="term" value="F:copper ion binding"/>
    <property type="evidence" value="ECO:0007669"/>
    <property type="project" value="TreeGrafter"/>
</dbReference>
<dbReference type="KEGG" id="cpy:Cphy_2397"/>
<dbReference type="NCBIfam" id="TIGR00726">
    <property type="entry name" value="peptidoglycan editing factor PgeF"/>
    <property type="match status" value="1"/>
</dbReference>
<evidence type="ECO:0000256" key="3">
    <source>
        <dbReference type="ARBA" id="ARBA00007353"/>
    </source>
</evidence>
<keyword evidence="6" id="KW-0378">Hydrolase</keyword>
<comment type="catalytic activity">
    <reaction evidence="1">
        <text>inosine + phosphate = alpha-D-ribose 1-phosphate + hypoxanthine</text>
        <dbReference type="Rhea" id="RHEA:27646"/>
        <dbReference type="ChEBI" id="CHEBI:17368"/>
        <dbReference type="ChEBI" id="CHEBI:17596"/>
        <dbReference type="ChEBI" id="CHEBI:43474"/>
        <dbReference type="ChEBI" id="CHEBI:57720"/>
        <dbReference type="EC" id="2.4.2.1"/>
    </reaction>
    <physiologicalReaction direction="left-to-right" evidence="1">
        <dbReference type="Rhea" id="RHEA:27647"/>
    </physiologicalReaction>
</comment>
<comment type="catalytic activity">
    <reaction evidence="9">
        <text>adenosine + phosphate = alpha-D-ribose 1-phosphate + adenine</text>
        <dbReference type="Rhea" id="RHEA:27642"/>
        <dbReference type="ChEBI" id="CHEBI:16335"/>
        <dbReference type="ChEBI" id="CHEBI:16708"/>
        <dbReference type="ChEBI" id="CHEBI:43474"/>
        <dbReference type="ChEBI" id="CHEBI:57720"/>
        <dbReference type="EC" id="2.4.2.1"/>
    </reaction>
    <physiologicalReaction direction="left-to-right" evidence="9">
        <dbReference type="Rhea" id="RHEA:27643"/>
    </physiologicalReaction>
</comment>
<evidence type="ECO:0000256" key="5">
    <source>
        <dbReference type="ARBA" id="ARBA00022723"/>
    </source>
</evidence>
<dbReference type="CDD" id="cd16833">
    <property type="entry name" value="YfiH"/>
    <property type="match status" value="1"/>
</dbReference>
<keyword evidence="7" id="KW-0862">Zinc</keyword>
<dbReference type="RefSeq" id="WP_012200412.1">
    <property type="nucleotide sequence ID" value="NC_010001.1"/>
</dbReference>
<reference evidence="13" key="1">
    <citation type="submission" date="2007-11" db="EMBL/GenBank/DDBJ databases">
        <title>Complete genome sequence of Clostridium phytofermentans ISDg.</title>
        <authorList>
            <person name="Leschine S.B."/>
            <person name="Warnick T.A."/>
            <person name="Blanchard J.L."/>
            <person name="Schnell D.J."/>
            <person name="Petit E.L."/>
            <person name="LaTouf W.G."/>
            <person name="Copeland A."/>
            <person name="Lucas S."/>
            <person name="Lapidus A."/>
            <person name="Barry K."/>
            <person name="Glavina del Rio T."/>
            <person name="Dalin E."/>
            <person name="Tice H."/>
            <person name="Pitluck S."/>
            <person name="Kiss H."/>
            <person name="Brettin T."/>
            <person name="Bruce D."/>
            <person name="Detter J.C."/>
            <person name="Han C."/>
            <person name="Kuske C."/>
            <person name="Schmutz J."/>
            <person name="Larimer F."/>
            <person name="Land M."/>
            <person name="Hauser L."/>
            <person name="Kyrpides N."/>
            <person name="Kim E.A."/>
            <person name="Richardson P."/>
        </authorList>
    </citation>
    <scope>NUCLEOTIDE SEQUENCE [LARGE SCALE GENOMIC DNA]</scope>
    <source>
        <strain evidence="13">ATCC 700394 / DSM 18823 / ISDg</strain>
    </source>
</reference>
<dbReference type="OrthoDB" id="4279at2"/>
<accession>A9KLL4</accession>
<comment type="catalytic activity">
    <reaction evidence="8">
        <text>adenosine + H2O + H(+) = inosine + NH4(+)</text>
        <dbReference type="Rhea" id="RHEA:24408"/>
        <dbReference type="ChEBI" id="CHEBI:15377"/>
        <dbReference type="ChEBI" id="CHEBI:15378"/>
        <dbReference type="ChEBI" id="CHEBI:16335"/>
        <dbReference type="ChEBI" id="CHEBI:17596"/>
        <dbReference type="ChEBI" id="CHEBI:28938"/>
        <dbReference type="EC" id="3.5.4.4"/>
    </reaction>
    <physiologicalReaction direction="left-to-right" evidence="8">
        <dbReference type="Rhea" id="RHEA:24409"/>
    </physiologicalReaction>
</comment>
<protein>
    <recommendedName>
        <fullName evidence="11">Purine nucleoside phosphorylase</fullName>
    </recommendedName>
</protein>
<keyword evidence="13" id="KW-1185">Reference proteome</keyword>
<evidence type="ECO:0000256" key="1">
    <source>
        <dbReference type="ARBA" id="ARBA00000553"/>
    </source>
</evidence>
<keyword evidence="5" id="KW-0479">Metal-binding</keyword>
<evidence type="ECO:0000313" key="12">
    <source>
        <dbReference type="EMBL" id="ABX42758.1"/>
    </source>
</evidence>
<organism evidence="12 13">
    <name type="scientific">Lachnoclostridium phytofermentans (strain ATCC 700394 / DSM 18823 / ISDg)</name>
    <name type="common">Clostridium phytofermentans</name>
    <dbReference type="NCBI Taxonomy" id="357809"/>
    <lineage>
        <taxon>Bacteria</taxon>
        <taxon>Bacillati</taxon>
        <taxon>Bacillota</taxon>
        <taxon>Clostridia</taxon>
        <taxon>Lachnospirales</taxon>
        <taxon>Lachnospiraceae</taxon>
    </lineage>
</organism>
<dbReference type="STRING" id="357809.Cphy_2397"/>
<comment type="catalytic activity">
    <reaction evidence="10">
        <text>S-methyl-5'-thioadenosine + phosphate = 5-(methylsulfanyl)-alpha-D-ribose 1-phosphate + adenine</text>
        <dbReference type="Rhea" id="RHEA:11852"/>
        <dbReference type="ChEBI" id="CHEBI:16708"/>
        <dbReference type="ChEBI" id="CHEBI:17509"/>
        <dbReference type="ChEBI" id="CHEBI:43474"/>
        <dbReference type="ChEBI" id="CHEBI:58533"/>
        <dbReference type="EC" id="2.4.2.28"/>
    </reaction>
    <physiologicalReaction direction="left-to-right" evidence="10">
        <dbReference type="Rhea" id="RHEA:11853"/>
    </physiologicalReaction>
</comment>
<evidence type="ECO:0000256" key="11">
    <source>
        <dbReference type="RuleBase" id="RU361274"/>
    </source>
</evidence>
<name>A9KLL4_LACP7</name>
<evidence type="ECO:0000256" key="7">
    <source>
        <dbReference type="ARBA" id="ARBA00022833"/>
    </source>
</evidence>
<dbReference type="AlphaFoldDB" id="A9KLL4"/>
<dbReference type="InterPro" id="IPR011324">
    <property type="entry name" value="Cytotoxic_necrot_fac-like_cat"/>
</dbReference>
<dbReference type="InterPro" id="IPR003730">
    <property type="entry name" value="Cu_polyphenol_OxRdtase"/>
</dbReference>
<evidence type="ECO:0000256" key="9">
    <source>
        <dbReference type="ARBA" id="ARBA00048968"/>
    </source>
</evidence>
<evidence type="ECO:0000256" key="8">
    <source>
        <dbReference type="ARBA" id="ARBA00047989"/>
    </source>
</evidence>
<dbReference type="InterPro" id="IPR038371">
    <property type="entry name" value="Cu_polyphenol_OxRdtase_sf"/>
</dbReference>
<dbReference type="PANTHER" id="PTHR30616">
    <property type="entry name" value="UNCHARACTERIZED PROTEIN YFIH"/>
    <property type="match status" value="1"/>
</dbReference>
<evidence type="ECO:0000256" key="4">
    <source>
        <dbReference type="ARBA" id="ARBA00022679"/>
    </source>
</evidence>
<gene>
    <name evidence="12" type="ordered locus">Cphy_2397</name>
</gene>
<dbReference type="Gene3D" id="3.60.140.10">
    <property type="entry name" value="CNF1/YfiH-like putative cysteine hydrolases"/>
    <property type="match status" value="1"/>
</dbReference>
<dbReference type="GO" id="GO:0016787">
    <property type="term" value="F:hydrolase activity"/>
    <property type="evidence" value="ECO:0007669"/>
    <property type="project" value="UniProtKB-KW"/>
</dbReference>
<evidence type="ECO:0000256" key="10">
    <source>
        <dbReference type="ARBA" id="ARBA00049893"/>
    </source>
</evidence>
<keyword evidence="4" id="KW-0808">Transferase</keyword>
<evidence type="ECO:0000256" key="6">
    <source>
        <dbReference type="ARBA" id="ARBA00022801"/>
    </source>
</evidence>
<dbReference type="Pfam" id="PF02578">
    <property type="entry name" value="Cu-oxidase_4"/>
    <property type="match status" value="1"/>
</dbReference>
<comment type="similarity">
    <text evidence="3 11">Belongs to the purine nucleoside phosphorylase YfiH/LACC1 family.</text>
</comment>
<sequence length="293" mass="33073">MSEIKLTEHAVLKNIGNVPYVSFPILEQFPYVRHGFSTRLGGVSSGIFESMNLGFRRGDYEDLVMENYERICHSIGIEVDNLVFSDQVHKANVRVAKASDRGKGIKKKRNYKEIDGHITNESDVSLLTFSADCVPLYFLDPVNKAIGLTHSGWRGTVSKIGKVTVEQMNKEYGSKPEDILVVIGPCICKDCYEVSEDVAEEFMAHFTKEQWENFLFPHAKKSKEGQKYQLDLWEANYQLLRDAGVTSEHIIKSGLCTMCRQDLFFSHRGSKGQRGSLAGFMSLSLPDALEDKE</sequence>
<dbReference type="GO" id="GO:0017061">
    <property type="term" value="F:S-methyl-5-thioadenosine phosphorylase activity"/>
    <property type="evidence" value="ECO:0007669"/>
    <property type="project" value="UniProtKB-EC"/>
</dbReference>
<dbReference type="PANTHER" id="PTHR30616:SF2">
    <property type="entry name" value="PURINE NUCLEOSIDE PHOSPHORYLASE LACC1"/>
    <property type="match status" value="1"/>
</dbReference>
<dbReference type="eggNOG" id="COG1496">
    <property type="taxonomic scope" value="Bacteria"/>
</dbReference>
<dbReference type="HOGENOM" id="CLU_065784_0_0_9"/>
<proteinExistence type="inferred from homology"/>
<evidence type="ECO:0000256" key="2">
    <source>
        <dbReference type="ARBA" id="ARBA00003215"/>
    </source>
</evidence>
<comment type="function">
    <text evidence="2">Purine nucleoside enzyme that catalyzes the phosphorolysis of adenosine and inosine nucleosides, yielding D-ribose 1-phosphate and the respective free bases, adenine and hypoxanthine. Also catalyzes the phosphorolysis of S-methyl-5'-thioadenosine into adenine and S-methyl-5-thio-alpha-D-ribose 1-phosphate. Also has adenosine deaminase activity.</text>
</comment>
<dbReference type="EMBL" id="CP000885">
    <property type="protein sequence ID" value="ABX42758.1"/>
    <property type="molecule type" value="Genomic_DNA"/>
</dbReference>
<evidence type="ECO:0000313" key="13">
    <source>
        <dbReference type="Proteomes" id="UP000000370"/>
    </source>
</evidence>
<dbReference type="Proteomes" id="UP000000370">
    <property type="component" value="Chromosome"/>
</dbReference>
<dbReference type="SUPFAM" id="SSF64438">
    <property type="entry name" value="CNF1/YfiH-like putative cysteine hydrolases"/>
    <property type="match status" value="1"/>
</dbReference>